<dbReference type="InterPro" id="IPR046633">
    <property type="entry name" value="DUF6745"/>
</dbReference>
<dbReference type="Pfam" id="PF20530">
    <property type="entry name" value="DUF6745"/>
    <property type="match status" value="1"/>
</dbReference>
<evidence type="ECO:0000313" key="3">
    <source>
        <dbReference type="EMBL" id="MBB6398863.1"/>
    </source>
</evidence>
<dbReference type="Gene3D" id="2.160.20.80">
    <property type="entry name" value="E3 ubiquitin-protein ligase SopA"/>
    <property type="match status" value="2"/>
</dbReference>
<keyword evidence="4" id="KW-1185">Reference proteome</keyword>
<protein>
    <recommendedName>
        <fullName evidence="2">DUF6745 domain-containing protein</fullName>
    </recommendedName>
</protein>
<dbReference type="InterPro" id="IPR051082">
    <property type="entry name" value="Pentapeptide-BTB/POZ_domain"/>
</dbReference>
<evidence type="ECO:0000256" key="1">
    <source>
        <dbReference type="SAM" id="MobiDB-lite"/>
    </source>
</evidence>
<feature type="domain" description="DUF6745" evidence="2">
    <location>
        <begin position="115"/>
        <end position="203"/>
    </location>
</feature>
<dbReference type="PANTHER" id="PTHR14136">
    <property type="entry name" value="BTB_POZ DOMAIN-CONTAINING PROTEIN KCTD9"/>
    <property type="match status" value="1"/>
</dbReference>
<organism evidence="3 4">
    <name type="scientific">Actinomadura coerulea</name>
    <dbReference type="NCBI Taxonomy" id="46159"/>
    <lineage>
        <taxon>Bacteria</taxon>
        <taxon>Bacillati</taxon>
        <taxon>Actinomycetota</taxon>
        <taxon>Actinomycetes</taxon>
        <taxon>Streptosporangiales</taxon>
        <taxon>Thermomonosporaceae</taxon>
        <taxon>Actinomadura</taxon>
    </lineage>
</organism>
<accession>A0A7X0G3N3</accession>
<dbReference type="EMBL" id="JACHMQ010000001">
    <property type="protein sequence ID" value="MBB6398863.1"/>
    <property type="molecule type" value="Genomic_DNA"/>
</dbReference>
<dbReference type="AlphaFoldDB" id="A0A7X0G3N3"/>
<evidence type="ECO:0000259" key="2">
    <source>
        <dbReference type="Pfam" id="PF20530"/>
    </source>
</evidence>
<dbReference type="RefSeq" id="WP_185030212.1">
    <property type="nucleotide sequence ID" value="NZ_JACHMQ010000001.1"/>
</dbReference>
<comment type="caution">
    <text evidence="3">The sequence shown here is derived from an EMBL/GenBank/DDBJ whole genome shotgun (WGS) entry which is preliminary data.</text>
</comment>
<name>A0A7X0G3N3_9ACTN</name>
<feature type="region of interest" description="Disordered" evidence="1">
    <location>
        <begin position="409"/>
        <end position="449"/>
    </location>
</feature>
<dbReference type="Proteomes" id="UP000546324">
    <property type="component" value="Unassembled WGS sequence"/>
</dbReference>
<reference evidence="3 4" key="1">
    <citation type="submission" date="2020-08" db="EMBL/GenBank/DDBJ databases">
        <title>Sequencing the genomes of 1000 actinobacteria strains.</title>
        <authorList>
            <person name="Klenk H.-P."/>
        </authorList>
    </citation>
    <scope>NUCLEOTIDE SEQUENCE [LARGE SCALE GENOMIC DNA]</scope>
    <source>
        <strain evidence="3 4">DSM 43675</strain>
    </source>
</reference>
<dbReference type="InterPro" id="IPR001646">
    <property type="entry name" value="5peptide_repeat"/>
</dbReference>
<proteinExistence type="predicted"/>
<dbReference type="Pfam" id="PF00805">
    <property type="entry name" value="Pentapeptide"/>
    <property type="match status" value="2"/>
</dbReference>
<dbReference type="PANTHER" id="PTHR14136:SF17">
    <property type="entry name" value="BTB_POZ DOMAIN-CONTAINING PROTEIN KCTD9"/>
    <property type="match status" value="1"/>
</dbReference>
<gene>
    <name evidence="3" type="ORF">BKA00_005777</name>
</gene>
<dbReference type="SUPFAM" id="SSF141571">
    <property type="entry name" value="Pentapeptide repeat-like"/>
    <property type="match status" value="1"/>
</dbReference>
<evidence type="ECO:0000313" key="4">
    <source>
        <dbReference type="Proteomes" id="UP000546324"/>
    </source>
</evidence>
<sequence>MALPRPFNTEIYVRPEIAGLEITRLAARLPDWAGRQATEPADRPAAEAAVRGLYELVGAPQPQLVWIDSPRGDPDWNWSEFGTPKPQAIAAAHGVPEPGEFLLTLLSGRQGKRGRWFARKRRREVWNRRLALWRELIESCGGWWPFEKICLVCERPAQIRLATAPRPGEDPLVLHCRTGPALRYRDGFSLHALHGRVVPEDAITGERTGASRPSGLPENLAELIDDSSAETIARLVGKDLHGADLRGVRFPEGTDLTGADLSGADLRHADLSSAEPSRAPGAGAQFTGAKLVGADLRDADFGIVGCFIDTDLTDADLTGVYLGGAPEAGASCFNGARLVRTKFIGAHLVAAVFTGADLTGTDFSGARLHYIPGSSDPSYVFFQFAQCTWDSTTRWPNAEMAEAVRQVSDPIDQDTFRVREKPPIPSARQEPHPQPRPLSDGDPFFDFGR</sequence>